<reference evidence="1" key="2">
    <citation type="journal article" date="2015" name="Data Brief">
        <title>Shoot transcriptome of the giant reed, Arundo donax.</title>
        <authorList>
            <person name="Barrero R.A."/>
            <person name="Guerrero F.D."/>
            <person name="Moolhuijzen P."/>
            <person name="Goolsby J.A."/>
            <person name="Tidwell J."/>
            <person name="Bellgard S.E."/>
            <person name="Bellgard M.I."/>
        </authorList>
    </citation>
    <scope>NUCLEOTIDE SEQUENCE</scope>
    <source>
        <tissue evidence="1">Shoot tissue taken approximately 20 cm above the soil surface</tissue>
    </source>
</reference>
<name>A0A0A8XW98_ARUDO</name>
<sequence length="21" mass="2262">MFDAFMPFSVVCIAATLLLDG</sequence>
<accession>A0A0A8XW98</accession>
<protein>
    <submittedName>
        <fullName evidence="1">Uncharacterized protein</fullName>
    </submittedName>
</protein>
<organism evidence="1">
    <name type="scientific">Arundo donax</name>
    <name type="common">Giant reed</name>
    <name type="synonym">Donax arundinaceus</name>
    <dbReference type="NCBI Taxonomy" id="35708"/>
    <lineage>
        <taxon>Eukaryota</taxon>
        <taxon>Viridiplantae</taxon>
        <taxon>Streptophyta</taxon>
        <taxon>Embryophyta</taxon>
        <taxon>Tracheophyta</taxon>
        <taxon>Spermatophyta</taxon>
        <taxon>Magnoliopsida</taxon>
        <taxon>Liliopsida</taxon>
        <taxon>Poales</taxon>
        <taxon>Poaceae</taxon>
        <taxon>PACMAD clade</taxon>
        <taxon>Arundinoideae</taxon>
        <taxon>Arundineae</taxon>
        <taxon>Arundo</taxon>
    </lineage>
</organism>
<evidence type="ECO:0000313" key="1">
    <source>
        <dbReference type="EMBL" id="JAD18101.1"/>
    </source>
</evidence>
<dbReference type="EMBL" id="GBRH01279794">
    <property type="protein sequence ID" value="JAD18101.1"/>
    <property type="molecule type" value="Transcribed_RNA"/>
</dbReference>
<reference evidence="1" key="1">
    <citation type="submission" date="2014-09" db="EMBL/GenBank/DDBJ databases">
        <authorList>
            <person name="Magalhaes I.L.F."/>
            <person name="Oliveira U."/>
            <person name="Santos F.R."/>
            <person name="Vidigal T.H.D.A."/>
            <person name="Brescovit A.D."/>
            <person name="Santos A.J."/>
        </authorList>
    </citation>
    <scope>NUCLEOTIDE SEQUENCE</scope>
    <source>
        <tissue evidence="1">Shoot tissue taken approximately 20 cm above the soil surface</tissue>
    </source>
</reference>
<dbReference type="AlphaFoldDB" id="A0A0A8XW98"/>
<proteinExistence type="predicted"/>